<dbReference type="NCBIfam" id="TIGR01566">
    <property type="entry name" value="ZF_HD_prot_N"/>
    <property type="match status" value="1"/>
</dbReference>
<accession>A0A068V3L0</accession>
<dbReference type="PhylomeDB" id="A0A068V3L0"/>
<evidence type="ECO:0000313" key="6">
    <source>
        <dbReference type="Proteomes" id="UP000295252"/>
    </source>
</evidence>
<dbReference type="InterPro" id="IPR006456">
    <property type="entry name" value="ZF_HD_homeobox_Cys/His_dimer"/>
</dbReference>
<evidence type="ECO:0000256" key="1">
    <source>
        <dbReference type="ARBA" id="ARBA00022723"/>
    </source>
</evidence>
<keyword evidence="6" id="KW-1185">Reference proteome</keyword>
<name>A0A068V3L0_COFCA</name>
<dbReference type="PANTHER" id="PTHR31948">
    <property type="entry name" value="ZINC-FINGER HOMEODOMAIN PROTEIN 2"/>
    <property type="match status" value="1"/>
</dbReference>
<dbReference type="Pfam" id="PF04770">
    <property type="entry name" value="ZF-HD_dimer"/>
    <property type="match status" value="1"/>
</dbReference>
<dbReference type="PANTHER" id="PTHR31948:SF140">
    <property type="entry name" value="ZINC-FINGER HOMEODOMAIN PROTEIN 2"/>
    <property type="match status" value="1"/>
</dbReference>
<sequence>MAKTTSVMILYRDCRKNHAVNTGRYAVDGCREFMPAGDAGSPGALLCAACDCHRNFHRKDVLLRGHDDTFPCDCSSVSTTPK</sequence>
<dbReference type="OrthoDB" id="682018at2759"/>
<evidence type="ECO:0000256" key="2">
    <source>
        <dbReference type="ARBA" id="ARBA00022771"/>
    </source>
</evidence>
<dbReference type="Proteomes" id="UP000295252">
    <property type="component" value="Chromosome VIII"/>
</dbReference>
<dbReference type="STRING" id="49390.A0A068V3L0"/>
<dbReference type="Gramene" id="CDP15385">
    <property type="protein sequence ID" value="CDP15385"/>
    <property type="gene ID" value="GSCOC_T00043099001"/>
</dbReference>
<evidence type="ECO:0000256" key="3">
    <source>
        <dbReference type="ARBA" id="ARBA00022833"/>
    </source>
</evidence>
<gene>
    <name evidence="5" type="ORF">GSCOC_T00043099001</name>
</gene>
<dbReference type="PROSITE" id="PS51523">
    <property type="entry name" value="ZF_HD_DIMER"/>
    <property type="match status" value="1"/>
</dbReference>
<dbReference type="InParanoid" id="A0A068V3L0"/>
<dbReference type="GO" id="GO:0008270">
    <property type="term" value="F:zinc ion binding"/>
    <property type="evidence" value="ECO:0007669"/>
    <property type="project" value="UniProtKB-KW"/>
</dbReference>
<reference evidence="6" key="1">
    <citation type="journal article" date="2014" name="Science">
        <title>The coffee genome provides insight into the convergent evolution of caffeine biosynthesis.</title>
        <authorList>
            <person name="Denoeud F."/>
            <person name="Carretero-Paulet L."/>
            <person name="Dereeper A."/>
            <person name="Droc G."/>
            <person name="Guyot R."/>
            <person name="Pietrella M."/>
            <person name="Zheng C."/>
            <person name="Alberti A."/>
            <person name="Anthony F."/>
            <person name="Aprea G."/>
            <person name="Aury J.M."/>
            <person name="Bento P."/>
            <person name="Bernard M."/>
            <person name="Bocs S."/>
            <person name="Campa C."/>
            <person name="Cenci A."/>
            <person name="Combes M.C."/>
            <person name="Crouzillat D."/>
            <person name="Da Silva C."/>
            <person name="Daddiego L."/>
            <person name="De Bellis F."/>
            <person name="Dussert S."/>
            <person name="Garsmeur O."/>
            <person name="Gayraud T."/>
            <person name="Guignon V."/>
            <person name="Jahn K."/>
            <person name="Jamilloux V."/>
            <person name="Joet T."/>
            <person name="Labadie K."/>
            <person name="Lan T."/>
            <person name="Leclercq J."/>
            <person name="Lepelley M."/>
            <person name="Leroy T."/>
            <person name="Li L.T."/>
            <person name="Librado P."/>
            <person name="Lopez L."/>
            <person name="Munoz A."/>
            <person name="Noel B."/>
            <person name="Pallavicini A."/>
            <person name="Perrotta G."/>
            <person name="Poncet V."/>
            <person name="Pot D."/>
            <person name="Priyono X."/>
            <person name="Rigoreau M."/>
            <person name="Rouard M."/>
            <person name="Rozas J."/>
            <person name="Tranchant-Dubreuil C."/>
            <person name="VanBuren R."/>
            <person name="Zhang Q."/>
            <person name="Andrade A.C."/>
            <person name="Argout X."/>
            <person name="Bertrand B."/>
            <person name="de Kochko A."/>
            <person name="Graziosi G."/>
            <person name="Henry R.J."/>
            <person name="Jayarama X."/>
            <person name="Ming R."/>
            <person name="Nagai C."/>
            <person name="Rounsley S."/>
            <person name="Sankoff D."/>
            <person name="Giuliano G."/>
            <person name="Albert V.A."/>
            <person name="Wincker P."/>
            <person name="Lashermes P."/>
        </authorList>
    </citation>
    <scope>NUCLEOTIDE SEQUENCE [LARGE SCALE GENOMIC DNA]</scope>
    <source>
        <strain evidence="6">cv. DH200-94</strain>
    </source>
</reference>
<proteinExistence type="predicted"/>
<evidence type="ECO:0000259" key="4">
    <source>
        <dbReference type="PROSITE" id="PS51523"/>
    </source>
</evidence>
<keyword evidence="3" id="KW-0862">Zinc</keyword>
<keyword evidence="1" id="KW-0479">Metal-binding</keyword>
<organism evidence="5 6">
    <name type="scientific">Coffea canephora</name>
    <name type="common">Robusta coffee</name>
    <dbReference type="NCBI Taxonomy" id="49390"/>
    <lineage>
        <taxon>Eukaryota</taxon>
        <taxon>Viridiplantae</taxon>
        <taxon>Streptophyta</taxon>
        <taxon>Embryophyta</taxon>
        <taxon>Tracheophyta</taxon>
        <taxon>Spermatophyta</taxon>
        <taxon>Magnoliopsida</taxon>
        <taxon>eudicotyledons</taxon>
        <taxon>Gunneridae</taxon>
        <taxon>Pentapetalae</taxon>
        <taxon>asterids</taxon>
        <taxon>lamiids</taxon>
        <taxon>Gentianales</taxon>
        <taxon>Rubiaceae</taxon>
        <taxon>Ixoroideae</taxon>
        <taxon>Gardenieae complex</taxon>
        <taxon>Bertiereae - Coffeeae clade</taxon>
        <taxon>Coffeeae</taxon>
        <taxon>Coffea</taxon>
    </lineage>
</organism>
<dbReference type="OMA" id="GARYKEC"/>
<dbReference type="EMBL" id="HG739182">
    <property type="protein sequence ID" value="CDP15385.1"/>
    <property type="molecule type" value="Genomic_DNA"/>
</dbReference>
<feature type="domain" description="ZF-HD dimerization-type" evidence="4">
    <location>
        <begin position="11"/>
        <end position="60"/>
    </location>
</feature>
<evidence type="ECO:0000313" key="5">
    <source>
        <dbReference type="EMBL" id="CDP15385.1"/>
    </source>
</evidence>
<dbReference type="AlphaFoldDB" id="A0A068V3L0"/>
<protein>
    <recommendedName>
        <fullName evidence="4">ZF-HD dimerization-type domain-containing protein</fullName>
    </recommendedName>
</protein>
<keyword evidence="2" id="KW-0863">Zinc-finger</keyword>